<dbReference type="PANTHER" id="PTHR45913">
    <property type="entry name" value="EPM2A-INTERACTING PROTEIN 1"/>
    <property type="match status" value="1"/>
</dbReference>
<accession>A0A8C9Y1N1</accession>
<evidence type="ECO:0000313" key="2">
    <source>
        <dbReference type="Proteomes" id="UP000694568"/>
    </source>
</evidence>
<dbReference type="PANTHER" id="PTHR45913:SF21">
    <property type="entry name" value="DUF4371 DOMAIN-CONTAINING PROTEIN"/>
    <property type="match status" value="1"/>
</dbReference>
<proteinExistence type="predicted"/>
<evidence type="ECO:0000313" key="1">
    <source>
        <dbReference type="Ensembl" id="ENSSLUP00000016378.1"/>
    </source>
</evidence>
<protein>
    <submittedName>
        <fullName evidence="1">Uncharacterized protein</fullName>
    </submittedName>
</protein>
<dbReference type="AlphaFoldDB" id="A0A8C9Y1N1"/>
<reference evidence="1" key="2">
    <citation type="submission" date="2025-09" db="UniProtKB">
        <authorList>
            <consortium name="Ensembl"/>
        </authorList>
    </citation>
    <scope>IDENTIFICATION</scope>
</reference>
<name>A0A8C9Y1N1_SANLU</name>
<organism evidence="1 2">
    <name type="scientific">Sander lucioperca</name>
    <name type="common">Pike-perch</name>
    <name type="synonym">Perca lucioperca</name>
    <dbReference type="NCBI Taxonomy" id="283035"/>
    <lineage>
        <taxon>Eukaryota</taxon>
        <taxon>Metazoa</taxon>
        <taxon>Chordata</taxon>
        <taxon>Craniata</taxon>
        <taxon>Vertebrata</taxon>
        <taxon>Euteleostomi</taxon>
        <taxon>Actinopterygii</taxon>
        <taxon>Neopterygii</taxon>
        <taxon>Teleostei</taxon>
        <taxon>Neoteleostei</taxon>
        <taxon>Acanthomorphata</taxon>
        <taxon>Eupercaria</taxon>
        <taxon>Perciformes</taxon>
        <taxon>Percoidei</taxon>
        <taxon>Percidae</taxon>
        <taxon>Luciopercinae</taxon>
        <taxon>Sander</taxon>
    </lineage>
</organism>
<keyword evidence="2" id="KW-1185">Reference proteome</keyword>
<sequence>TSHCLHECIQVTHSAFPSNLTSRLIWWMWHNCVRIFLMLSFGFVSETKLLLFKLISITTDGAPAMMGRTSGFIALCKESESFPDILNYHCIIHHVWKDFKYE</sequence>
<dbReference type="Proteomes" id="UP000694568">
    <property type="component" value="Unplaced"/>
</dbReference>
<reference evidence="1" key="1">
    <citation type="submission" date="2025-08" db="UniProtKB">
        <authorList>
            <consortium name="Ensembl"/>
        </authorList>
    </citation>
    <scope>IDENTIFICATION</scope>
</reference>
<dbReference type="Ensembl" id="ENSSLUT00000016912.1">
    <property type="protein sequence ID" value="ENSSLUP00000016378.1"/>
    <property type="gene ID" value="ENSSLUG00000007684.1"/>
</dbReference>